<dbReference type="Gene3D" id="2.120.10.30">
    <property type="entry name" value="TolB, C-terminal domain"/>
    <property type="match status" value="1"/>
</dbReference>
<dbReference type="PANTHER" id="PTHR24104:SF25">
    <property type="entry name" value="PROTEIN LIN-41"/>
    <property type="match status" value="1"/>
</dbReference>
<dbReference type="InterPro" id="IPR050952">
    <property type="entry name" value="TRIM-NHL_E3_ligases"/>
</dbReference>
<dbReference type="NCBIfam" id="TIGR01409">
    <property type="entry name" value="TAT_signal_seq"/>
    <property type="match status" value="1"/>
</dbReference>
<dbReference type="InterPro" id="IPR019546">
    <property type="entry name" value="TAT_signal_bac_arc"/>
</dbReference>
<dbReference type="RefSeq" id="WP_343854921.1">
    <property type="nucleotide sequence ID" value="NZ_BAAAFI010000049.1"/>
</dbReference>
<dbReference type="Proteomes" id="UP001500469">
    <property type="component" value="Unassembled WGS sequence"/>
</dbReference>
<keyword evidence="2" id="KW-1185">Reference proteome</keyword>
<dbReference type="InterPro" id="IPR011042">
    <property type="entry name" value="6-blade_b-propeller_TolB-like"/>
</dbReference>
<evidence type="ECO:0000313" key="1">
    <source>
        <dbReference type="EMBL" id="GAA0881175.1"/>
    </source>
</evidence>
<name>A0ABP3YLA2_9BACT</name>
<organism evidence="1 2">
    <name type="scientific">Algoriphagus jejuensis</name>
    <dbReference type="NCBI Taxonomy" id="419934"/>
    <lineage>
        <taxon>Bacteria</taxon>
        <taxon>Pseudomonadati</taxon>
        <taxon>Bacteroidota</taxon>
        <taxon>Cytophagia</taxon>
        <taxon>Cytophagales</taxon>
        <taxon>Cyclobacteriaceae</taxon>
        <taxon>Algoriphagus</taxon>
    </lineage>
</organism>
<proteinExistence type="predicted"/>
<reference evidence="2" key="1">
    <citation type="journal article" date="2019" name="Int. J. Syst. Evol. Microbiol.">
        <title>The Global Catalogue of Microorganisms (GCM) 10K type strain sequencing project: providing services to taxonomists for standard genome sequencing and annotation.</title>
        <authorList>
            <consortium name="The Broad Institute Genomics Platform"/>
            <consortium name="The Broad Institute Genome Sequencing Center for Infectious Disease"/>
            <person name="Wu L."/>
            <person name="Ma J."/>
        </authorList>
    </citation>
    <scope>NUCLEOTIDE SEQUENCE [LARGE SCALE GENOMIC DNA]</scope>
    <source>
        <strain evidence="2">JCM 16112</strain>
    </source>
</reference>
<dbReference type="PROSITE" id="PS51318">
    <property type="entry name" value="TAT"/>
    <property type="match status" value="1"/>
</dbReference>
<gene>
    <name evidence="1" type="ORF">GCM10009119_41450</name>
</gene>
<evidence type="ECO:0000313" key="2">
    <source>
        <dbReference type="Proteomes" id="UP001500469"/>
    </source>
</evidence>
<comment type="caution">
    <text evidence="1">The sequence shown here is derived from an EMBL/GenBank/DDBJ whole genome shotgun (WGS) entry which is preliminary data.</text>
</comment>
<sequence length="369" mass="40910">MNSRRNFIKNSGFAAVAAAATPLSSFAIHHRTRRSEEILGHGDYQYRIVRDWTQLDRIRYPLLNCHEMVMDSRGRLIMIGDHPHHNVLVFDRSGKLLDAWGTAYPGGHGIALAQEGGEDFLYLADSGWFMGKEGKMIPQNGRVSKCTLDGRTIFDIGHPQTQGIYAPGSPFRPTEVAVHPSKGDIYVADGYGSDFILQYNAQGEFIRKWGGHANEDSNYNLSNAHGVALDLRDPANPMVVCTSRNENAFKFFTLEGLYLKTLHLPNMYVCRAVMDGQNLYAGVCWSAPQGGVFNWLEHTGFVTVLEGDRVVSNPGGTQPEYANGALQPAYQLPGKPLLHGHDVCVDGDKDLYICQWNANGTSPIKLERI</sequence>
<dbReference type="InterPro" id="IPR006311">
    <property type="entry name" value="TAT_signal"/>
</dbReference>
<accession>A0ABP3YLA2</accession>
<dbReference type="PANTHER" id="PTHR24104">
    <property type="entry name" value="E3 UBIQUITIN-PROTEIN LIGASE NHLRC1-RELATED"/>
    <property type="match status" value="1"/>
</dbReference>
<protein>
    <submittedName>
        <fullName evidence="1">Peptidylglycine monooxygenase-like protein</fullName>
    </submittedName>
</protein>
<dbReference type="SUPFAM" id="SSF101898">
    <property type="entry name" value="NHL repeat"/>
    <property type="match status" value="1"/>
</dbReference>
<dbReference type="EMBL" id="BAAAFI010000049">
    <property type="protein sequence ID" value="GAA0881175.1"/>
    <property type="molecule type" value="Genomic_DNA"/>
</dbReference>